<dbReference type="EMBL" id="BARS01016820">
    <property type="protein sequence ID" value="GAF91101.1"/>
    <property type="molecule type" value="Genomic_DNA"/>
</dbReference>
<organism evidence="1">
    <name type="scientific">marine sediment metagenome</name>
    <dbReference type="NCBI Taxonomy" id="412755"/>
    <lineage>
        <taxon>unclassified sequences</taxon>
        <taxon>metagenomes</taxon>
        <taxon>ecological metagenomes</taxon>
    </lineage>
</organism>
<dbReference type="InterPro" id="IPR010743">
    <property type="entry name" value="Methionine_synth_MetW"/>
</dbReference>
<accession>X0TV73</accession>
<sequence length="71" mass="8162">RGKVPVTKQLPFDWHNTPNTRCLSLKDFDRFCEGLGVKVEKKIPLIKRCLSPARFAPNLFAEQVIYVTSKD</sequence>
<dbReference type="Pfam" id="PF07021">
    <property type="entry name" value="MetW"/>
    <property type="match status" value="1"/>
</dbReference>
<feature type="non-terminal residue" evidence="1">
    <location>
        <position position="1"/>
    </location>
</feature>
<protein>
    <recommendedName>
        <fullName evidence="2">Methionine biosynthesis protein MetW</fullName>
    </recommendedName>
</protein>
<gene>
    <name evidence="1" type="ORF">S01H1_27597</name>
</gene>
<name>X0TV73_9ZZZZ</name>
<dbReference type="AlphaFoldDB" id="X0TV73"/>
<evidence type="ECO:0000313" key="1">
    <source>
        <dbReference type="EMBL" id="GAF91101.1"/>
    </source>
</evidence>
<evidence type="ECO:0008006" key="2">
    <source>
        <dbReference type="Google" id="ProtNLM"/>
    </source>
</evidence>
<comment type="caution">
    <text evidence="1">The sequence shown here is derived from an EMBL/GenBank/DDBJ whole genome shotgun (WGS) entry which is preliminary data.</text>
</comment>
<proteinExistence type="predicted"/>
<reference evidence="1" key="1">
    <citation type="journal article" date="2014" name="Front. Microbiol.">
        <title>High frequency of phylogenetically diverse reductive dehalogenase-homologous genes in deep subseafloor sedimentary metagenomes.</title>
        <authorList>
            <person name="Kawai M."/>
            <person name="Futagami T."/>
            <person name="Toyoda A."/>
            <person name="Takaki Y."/>
            <person name="Nishi S."/>
            <person name="Hori S."/>
            <person name="Arai W."/>
            <person name="Tsubouchi T."/>
            <person name="Morono Y."/>
            <person name="Uchiyama I."/>
            <person name="Ito T."/>
            <person name="Fujiyama A."/>
            <person name="Inagaki F."/>
            <person name="Takami H."/>
        </authorList>
    </citation>
    <scope>NUCLEOTIDE SEQUENCE</scope>
    <source>
        <strain evidence="1">Expedition CK06-06</strain>
    </source>
</reference>